<evidence type="ECO:0000313" key="1">
    <source>
        <dbReference type="EMBL" id="MCW4589201.1"/>
    </source>
</evidence>
<keyword evidence="2" id="KW-1185">Reference proteome</keyword>
<dbReference type="SUPFAM" id="SSF52540">
    <property type="entry name" value="P-loop containing nucleoside triphosphate hydrolases"/>
    <property type="match status" value="1"/>
</dbReference>
<comment type="caution">
    <text evidence="1">The sequence shown here is derived from an EMBL/GenBank/DDBJ whole genome shotgun (WGS) entry which is preliminary data.</text>
</comment>
<protein>
    <submittedName>
        <fullName evidence="1">AAA family ATPase</fullName>
    </submittedName>
</protein>
<dbReference type="EMBL" id="JANGSQ010000065">
    <property type="protein sequence ID" value="MCW4589201.1"/>
    <property type="molecule type" value="Genomic_DNA"/>
</dbReference>
<dbReference type="RefSeq" id="WP_171791556.1">
    <property type="nucleotide sequence ID" value="NZ_JABJWD010000113.1"/>
</dbReference>
<evidence type="ECO:0000313" key="2">
    <source>
        <dbReference type="Proteomes" id="UP001526337"/>
    </source>
</evidence>
<dbReference type="Gene3D" id="3.40.50.300">
    <property type="entry name" value="P-loop containing nucleotide triphosphate hydrolases"/>
    <property type="match status" value="1"/>
</dbReference>
<proteinExistence type="predicted"/>
<organism evidence="1 2">
    <name type="scientific">Gluconacetobacter entanii</name>
    <dbReference type="NCBI Taxonomy" id="108528"/>
    <lineage>
        <taxon>Bacteria</taxon>
        <taxon>Pseudomonadati</taxon>
        <taxon>Pseudomonadota</taxon>
        <taxon>Alphaproteobacteria</taxon>
        <taxon>Acetobacterales</taxon>
        <taxon>Acetobacteraceae</taxon>
        <taxon>Gluconacetobacter</taxon>
    </lineage>
</organism>
<name>A0ABT3K1C0_9PROT</name>
<accession>A0ABT3K1C0</accession>
<sequence>MTRRIALLGLSGVGKSTLIGRLNKQTPLLHLQASALIKAEQAYRAQFPDSSESLRTGAVLDNQALMIAAFQRTTTDVEVPIVFDGHSVIDSRDGLVEIPASVFAELSLDAIFYLSAAPHIIAKRRLADTARKRPIRDSETLAEHQRIAIDAAQRIAEQIGCTFIQISDGDTDHIMTFLDYPPSGTTSMHDGDLVDKGTVF</sequence>
<dbReference type="Proteomes" id="UP001526337">
    <property type="component" value="Unassembled WGS sequence"/>
</dbReference>
<dbReference type="Pfam" id="PF13207">
    <property type="entry name" value="AAA_17"/>
    <property type="match status" value="1"/>
</dbReference>
<dbReference type="InterPro" id="IPR027417">
    <property type="entry name" value="P-loop_NTPase"/>
</dbReference>
<reference evidence="1 2" key="1">
    <citation type="submission" date="2022-07" db="EMBL/GenBank/DDBJ databases">
        <title>Genome stability of Gluconacetobacter entanii AV429.</title>
        <authorList>
            <person name="Trcek J."/>
            <person name="Cepec E."/>
        </authorList>
    </citation>
    <scope>NUCLEOTIDE SEQUENCE [LARGE SCALE GENOMIC DNA]</scope>
    <source>
        <strain evidence="1 2">AV429_2022</strain>
    </source>
</reference>
<gene>
    <name evidence="1" type="ORF">NO263_01160</name>
</gene>